<dbReference type="RefSeq" id="WP_019747569.1">
    <property type="nucleotide sequence ID" value="NZ_CP070870.1"/>
</dbReference>
<accession>A0A0C2VQM1</accession>
<name>A0A0C2VQM1_RHOER</name>
<gene>
    <name evidence="2" type="ORF">BS297_21855</name>
</gene>
<reference evidence="2 3" key="1">
    <citation type="journal article" date="2017" name="Poromechanics V (2013)">
        <title>Genomic Characterization of the Arsenic-Tolerant Actinobacterium, &lt;i&gt;Rhodococcus erythropolis&lt;/i&gt; S43.</title>
        <authorList>
            <person name="Retamal-Morales G."/>
            <person name="Mehnert M."/>
            <person name="Schwabe R."/>
            <person name="Tischler D."/>
            <person name="Schloemann M."/>
            <person name="Levican G.J."/>
        </authorList>
    </citation>
    <scope>NUCLEOTIDE SEQUENCE [LARGE SCALE GENOMIC DNA]</scope>
    <source>
        <strain evidence="2 3">S43</strain>
    </source>
</reference>
<evidence type="ECO:0000256" key="1">
    <source>
        <dbReference type="SAM" id="MobiDB-lite"/>
    </source>
</evidence>
<proteinExistence type="predicted"/>
<sequence length="101" mass="10559">MDVDRAGTDELARHAVSVAQGLRDSAEPIKRLRWGGAASGRDYAEHGAALASALAVLNSRLTGRADLLDTLARRLSSSAEAITEADREGARRVRDSGGSAS</sequence>
<evidence type="ECO:0000313" key="3">
    <source>
        <dbReference type="Proteomes" id="UP000325576"/>
    </source>
</evidence>
<feature type="compositionally biased region" description="Basic and acidic residues" evidence="1">
    <location>
        <begin position="84"/>
        <end position="95"/>
    </location>
</feature>
<feature type="region of interest" description="Disordered" evidence="1">
    <location>
        <begin position="79"/>
        <end position="101"/>
    </location>
</feature>
<dbReference type="Proteomes" id="UP000325576">
    <property type="component" value="Unassembled WGS sequence"/>
</dbReference>
<dbReference type="EMBL" id="MRBO01000589">
    <property type="protein sequence ID" value="KAB2583159.1"/>
    <property type="molecule type" value="Genomic_DNA"/>
</dbReference>
<dbReference type="AlphaFoldDB" id="A0A0C2VQM1"/>
<comment type="caution">
    <text evidence="2">The sequence shown here is derived from an EMBL/GenBank/DDBJ whole genome shotgun (WGS) entry which is preliminary data.</text>
</comment>
<organism evidence="2 3">
    <name type="scientific">Rhodococcus erythropolis</name>
    <name type="common">Arthrobacter picolinophilus</name>
    <dbReference type="NCBI Taxonomy" id="1833"/>
    <lineage>
        <taxon>Bacteria</taxon>
        <taxon>Bacillati</taxon>
        <taxon>Actinomycetota</taxon>
        <taxon>Actinomycetes</taxon>
        <taxon>Mycobacteriales</taxon>
        <taxon>Nocardiaceae</taxon>
        <taxon>Rhodococcus</taxon>
        <taxon>Rhodococcus erythropolis group</taxon>
    </lineage>
</organism>
<protein>
    <submittedName>
        <fullName evidence="2">Uncharacterized protein</fullName>
    </submittedName>
</protein>
<dbReference type="GeneID" id="57487965"/>
<evidence type="ECO:0000313" key="2">
    <source>
        <dbReference type="EMBL" id="KAB2583159.1"/>
    </source>
</evidence>